<evidence type="ECO:0000259" key="1">
    <source>
        <dbReference type="Pfam" id="PF18701"/>
    </source>
</evidence>
<feature type="domain" description="DUF5641" evidence="1">
    <location>
        <begin position="113"/>
        <end position="160"/>
    </location>
</feature>
<protein>
    <recommendedName>
        <fullName evidence="1">DUF5641 domain-containing protein</fullName>
    </recommendedName>
</protein>
<keyword evidence="3" id="KW-1185">Reference proteome</keyword>
<dbReference type="Pfam" id="PF18701">
    <property type="entry name" value="DUF5641"/>
    <property type="match status" value="1"/>
</dbReference>
<sequence>MPFGVLQTDKVKRQLKAGIKVRSIIHCSGKESIGSSIPLLVHTMEVSSTVNVQSLDEEGLHTVLCEAEAVLNSHPVTKASIDPNYLKALTPNLLLLKTTPSLPPGQNYKNGLTSDATLAARWLIGKFVETILDKKGLVHHVQIKTKTGSLNRPINKVCLLLEAEDL</sequence>
<organism evidence="2 3">
    <name type="scientific">Merluccius polli</name>
    <name type="common">Benguela hake</name>
    <name type="synonym">Merluccius cadenati</name>
    <dbReference type="NCBI Taxonomy" id="89951"/>
    <lineage>
        <taxon>Eukaryota</taxon>
        <taxon>Metazoa</taxon>
        <taxon>Chordata</taxon>
        <taxon>Craniata</taxon>
        <taxon>Vertebrata</taxon>
        <taxon>Euteleostomi</taxon>
        <taxon>Actinopterygii</taxon>
        <taxon>Neopterygii</taxon>
        <taxon>Teleostei</taxon>
        <taxon>Neoteleostei</taxon>
        <taxon>Acanthomorphata</taxon>
        <taxon>Zeiogadaria</taxon>
        <taxon>Gadariae</taxon>
        <taxon>Gadiformes</taxon>
        <taxon>Gadoidei</taxon>
        <taxon>Merlucciidae</taxon>
        <taxon>Merluccius</taxon>
    </lineage>
</organism>
<accession>A0AA47NC14</accession>
<dbReference type="PANTHER" id="PTHR47331">
    <property type="entry name" value="PHD-TYPE DOMAIN-CONTAINING PROTEIN"/>
    <property type="match status" value="1"/>
</dbReference>
<proteinExistence type="predicted"/>
<evidence type="ECO:0000313" key="3">
    <source>
        <dbReference type="Proteomes" id="UP001174136"/>
    </source>
</evidence>
<evidence type="ECO:0000313" key="2">
    <source>
        <dbReference type="EMBL" id="KAK0155267.1"/>
    </source>
</evidence>
<dbReference type="PANTHER" id="PTHR47331:SF1">
    <property type="entry name" value="GAG-LIKE PROTEIN"/>
    <property type="match status" value="1"/>
</dbReference>
<name>A0AA47NC14_MERPO</name>
<gene>
    <name evidence="2" type="ORF">N1851_002401</name>
</gene>
<dbReference type="AlphaFoldDB" id="A0AA47NC14"/>
<dbReference type="EMBL" id="JAOPHQ010000293">
    <property type="protein sequence ID" value="KAK0155267.1"/>
    <property type="molecule type" value="Genomic_DNA"/>
</dbReference>
<reference evidence="2" key="1">
    <citation type="journal article" date="2023" name="Front. Mar. Sci.">
        <title>A new Merluccius polli reference genome to investigate the effects of global change in West African waters.</title>
        <authorList>
            <person name="Mateo J.L."/>
            <person name="Blanco-Fernandez C."/>
            <person name="Garcia-Vazquez E."/>
            <person name="Machado-Schiaffino G."/>
        </authorList>
    </citation>
    <scope>NUCLEOTIDE SEQUENCE</scope>
    <source>
        <strain evidence="2">C29</strain>
        <tissue evidence="2">Fin</tissue>
    </source>
</reference>
<comment type="caution">
    <text evidence="2">The sequence shown here is derived from an EMBL/GenBank/DDBJ whole genome shotgun (WGS) entry which is preliminary data.</text>
</comment>
<dbReference type="InterPro" id="IPR040676">
    <property type="entry name" value="DUF5641"/>
</dbReference>
<dbReference type="Proteomes" id="UP001174136">
    <property type="component" value="Unassembled WGS sequence"/>
</dbReference>